<evidence type="ECO:0000256" key="7">
    <source>
        <dbReference type="ARBA" id="ARBA00023136"/>
    </source>
</evidence>
<dbReference type="RefSeq" id="WP_015337601.1">
    <property type="nucleotide sequence ID" value="NC_020055.1"/>
</dbReference>
<dbReference type="Pfam" id="PF12698">
    <property type="entry name" value="ABC2_membrane_3"/>
    <property type="match status" value="1"/>
</dbReference>
<keyword evidence="5 8" id="KW-0812">Transmembrane</keyword>
<keyword evidence="11" id="KW-1185">Reference proteome</keyword>
<evidence type="ECO:0000256" key="1">
    <source>
        <dbReference type="ARBA" id="ARBA00004651"/>
    </source>
</evidence>
<gene>
    <name evidence="10" type="ORF">DESAM_22736</name>
</gene>
<dbReference type="GO" id="GO:0140359">
    <property type="term" value="F:ABC-type transporter activity"/>
    <property type="evidence" value="ECO:0007669"/>
    <property type="project" value="InterPro"/>
</dbReference>
<dbReference type="Gene3D" id="3.40.1710.10">
    <property type="entry name" value="abc type-2 transporter like domain"/>
    <property type="match status" value="1"/>
</dbReference>
<feature type="transmembrane region" description="Helical" evidence="8">
    <location>
        <begin position="187"/>
        <end position="208"/>
    </location>
</feature>
<evidence type="ECO:0000256" key="6">
    <source>
        <dbReference type="ARBA" id="ARBA00022989"/>
    </source>
</evidence>
<proteinExistence type="inferred from homology"/>
<feature type="transmembrane region" description="Helical" evidence="8">
    <location>
        <begin position="28"/>
        <end position="48"/>
    </location>
</feature>
<organism evidence="10 11">
    <name type="scientific">Maridesulfovibrio hydrothermalis AM13 = DSM 14728</name>
    <dbReference type="NCBI Taxonomy" id="1121451"/>
    <lineage>
        <taxon>Bacteria</taxon>
        <taxon>Pseudomonadati</taxon>
        <taxon>Thermodesulfobacteriota</taxon>
        <taxon>Desulfovibrionia</taxon>
        <taxon>Desulfovibrionales</taxon>
        <taxon>Desulfovibrionaceae</taxon>
        <taxon>Maridesulfovibrio</taxon>
    </lineage>
</organism>
<reference evidence="10 11" key="1">
    <citation type="submission" date="2012-10" db="EMBL/GenBank/DDBJ databases">
        <authorList>
            <person name="Genoscope - CEA"/>
        </authorList>
    </citation>
    <scope>NUCLEOTIDE SEQUENCE [LARGE SCALE GENOMIC DNA]</scope>
    <source>
        <strain evidence="11">AM13 / DSM 14728</strain>
    </source>
</reference>
<evidence type="ECO:0000256" key="5">
    <source>
        <dbReference type="ARBA" id="ARBA00022692"/>
    </source>
</evidence>
<dbReference type="Proteomes" id="UP000010808">
    <property type="component" value="Chromosome"/>
</dbReference>
<feature type="transmembrane region" description="Helical" evidence="8">
    <location>
        <begin position="296"/>
        <end position="317"/>
    </location>
</feature>
<dbReference type="PANTHER" id="PTHR30294">
    <property type="entry name" value="MEMBRANE COMPONENT OF ABC TRANSPORTER YHHJ-RELATED"/>
    <property type="match status" value="1"/>
</dbReference>
<comment type="subcellular location">
    <subcellularLocation>
        <location evidence="1 8">Cell membrane</location>
        <topology evidence="1 8">Multi-pass membrane protein</topology>
    </subcellularLocation>
</comment>
<dbReference type="GO" id="GO:0043190">
    <property type="term" value="C:ATP-binding cassette (ABC) transporter complex"/>
    <property type="evidence" value="ECO:0007669"/>
    <property type="project" value="InterPro"/>
</dbReference>
<keyword evidence="4 8" id="KW-1003">Cell membrane</keyword>
<keyword evidence="3 8" id="KW-0813">Transport</keyword>
<dbReference type="eggNOG" id="COG0842">
    <property type="taxonomic scope" value="Bacteria"/>
</dbReference>
<keyword evidence="7 8" id="KW-0472">Membrane</keyword>
<dbReference type="InterPro" id="IPR013525">
    <property type="entry name" value="ABC2_TM"/>
</dbReference>
<evidence type="ECO:0000313" key="11">
    <source>
        <dbReference type="Proteomes" id="UP000010808"/>
    </source>
</evidence>
<dbReference type="InterPro" id="IPR051449">
    <property type="entry name" value="ABC-2_transporter_component"/>
</dbReference>
<feature type="transmembrane region" description="Helical" evidence="8">
    <location>
        <begin position="354"/>
        <end position="372"/>
    </location>
</feature>
<accession>L0RDY7</accession>
<evidence type="ECO:0000313" key="10">
    <source>
        <dbReference type="EMBL" id="CCO25003.1"/>
    </source>
</evidence>
<dbReference type="PATRIC" id="fig|1121451.3.peg.2947"/>
<dbReference type="KEGG" id="dhy:DESAM_22736"/>
<evidence type="ECO:0000256" key="8">
    <source>
        <dbReference type="RuleBase" id="RU361157"/>
    </source>
</evidence>
<comment type="similarity">
    <text evidence="2 8">Belongs to the ABC-2 integral membrane protein family.</text>
</comment>
<dbReference type="PRINTS" id="PR00164">
    <property type="entry name" value="ABC2TRNSPORT"/>
</dbReference>
<dbReference type="OrthoDB" id="9808686at2"/>
<dbReference type="InterPro" id="IPR047817">
    <property type="entry name" value="ABC2_TM_bact-type"/>
</dbReference>
<dbReference type="PANTHER" id="PTHR30294:SF29">
    <property type="entry name" value="MULTIDRUG ABC TRANSPORTER PERMEASE YBHS-RELATED"/>
    <property type="match status" value="1"/>
</dbReference>
<evidence type="ECO:0000256" key="4">
    <source>
        <dbReference type="ARBA" id="ARBA00022475"/>
    </source>
</evidence>
<evidence type="ECO:0000256" key="3">
    <source>
        <dbReference type="ARBA" id="ARBA00022448"/>
    </source>
</evidence>
<dbReference type="AlphaFoldDB" id="L0RDY7"/>
<dbReference type="EMBL" id="FO203522">
    <property type="protein sequence ID" value="CCO25003.1"/>
    <property type="molecule type" value="Genomic_DNA"/>
</dbReference>
<dbReference type="InterPro" id="IPR000412">
    <property type="entry name" value="ABC_2_transport"/>
</dbReference>
<evidence type="ECO:0000259" key="9">
    <source>
        <dbReference type="PROSITE" id="PS51012"/>
    </source>
</evidence>
<keyword evidence="6 8" id="KW-1133">Transmembrane helix</keyword>
<sequence length="380" mass="42859">MKNLRLFSFGRFMAMAGKEFVQMRRDRLTFAMMIGIPLIQLILFGYAINSDPRKLPLAILSGDNTRYSRAIVAGMQASTYFKVDRFINSRAEANRLLELGDTQFVLTIPELFGQKIERGERPVLLLEADATDPMATGNAVNSMREIVNRALARELKGSLEYLVPAESAVDLRIHADYNPEAVSQYNIVPGLMGVILTLTLSMITSLAITRETERGTMENLLTTPVRPLEVMLGKIMPYVMVGYIQIMLIMVASIFLFHIPINGNPFIIFTYSAIFIAANLTVGVTISTIARNQLQAVQMSIFFFLPSLLLSGFMFPFRGMPEWAQTMGSVLPLTHYLRLVRGVLLKGTGWEESLYHLWPIALFWLVMIIIGLKRYRQTLD</sequence>
<dbReference type="STRING" id="1121451.DESAM_22736"/>
<feature type="transmembrane region" description="Helical" evidence="8">
    <location>
        <begin position="235"/>
        <end position="260"/>
    </location>
</feature>
<evidence type="ECO:0000256" key="2">
    <source>
        <dbReference type="ARBA" id="ARBA00007783"/>
    </source>
</evidence>
<dbReference type="PROSITE" id="PS51012">
    <property type="entry name" value="ABC_TM2"/>
    <property type="match status" value="1"/>
</dbReference>
<name>L0RDY7_9BACT</name>
<protein>
    <recommendedName>
        <fullName evidence="8">Transport permease protein</fullName>
    </recommendedName>
</protein>
<feature type="transmembrane region" description="Helical" evidence="8">
    <location>
        <begin position="266"/>
        <end position="289"/>
    </location>
</feature>
<feature type="domain" description="ABC transmembrane type-2" evidence="9">
    <location>
        <begin position="149"/>
        <end position="378"/>
    </location>
</feature>
<dbReference type="HOGENOM" id="CLU_039483_8_0_7"/>